<dbReference type="Pfam" id="PF00515">
    <property type="entry name" value="TPR_1"/>
    <property type="match status" value="1"/>
</dbReference>
<feature type="repeat" description="TPR" evidence="8">
    <location>
        <begin position="559"/>
        <end position="592"/>
    </location>
</feature>
<evidence type="ECO:0000256" key="5">
    <source>
        <dbReference type="ARBA" id="ARBA00022737"/>
    </source>
</evidence>
<feature type="repeat" description="TPR" evidence="8">
    <location>
        <begin position="595"/>
        <end position="628"/>
    </location>
</feature>
<organism evidence="10">
    <name type="scientific">Cardiosporidium cionae</name>
    <dbReference type="NCBI Taxonomy" id="476202"/>
    <lineage>
        <taxon>Eukaryota</taxon>
        <taxon>Sar</taxon>
        <taxon>Alveolata</taxon>
        <taxon>Apicomplexa</taxon>
        <taxon>Aconoidasida</taxon>
        <taxon>Nephromycida</taxon>
        <taxon>Cardiosporidium</taxon>
    </lineage>
</organism>
<evidence type="ECO:0000256" key="9">
    <source>
        <dbReference type="SAM" id="MobiDB-lite"/>
    </source>
</evidence>
<dbReference type="InterPro" id="IPR011990">
    <property type="entry name" value="TPR-like_helical_dom_sf"/>
</dbReference>
<proteinExistence type="evidence at transcript level"/>
<evidence type="ECO:0000313" key="10">
    <source>
        <dbReference type="EMBL" id="AZL94272.1"/>
    </source>
</evidence>
<feature type="repeat" description="TPR" evidence="8">
    <location>
        <begin position="629"/>
        <end position="662"/>
    </location>
</feature>
<keyword evidence="5" id="KW-0677">Repeat</keyword>
<dbReference type="PROSITE" id="PS50293">
    <property type="entry name" value="TPR_REGION"/>
    <property type="match status" value="1"/>
</dbReference>
<name>A0A3S8V2U9_9APIC</name>
<dbReference type="PROSITE" id="PS50005">
    <property type="entry name" value="TPR"/>
    <property type="match status" value="3"/>
</dbReference>
<dbReference type="SUPFAM" id="SSF48452">
    <property type="entry name" value="TPR-like"/>
    <property type="match status" value="1"/>
</dbReference>
<dbReference type="Gene3D" id="1.25.40.10">
    <property type="entry name" value="Tetratricopeptide repeat domain"/>
    <property type="match status" value="1"/>
</dbReference>
<evidence type="ECO:0000256" key="7">
    <source>
        <dbReference type="ARBA" id="ARBA00023140"/>
    </source>
</evidence>
<protein>
    <submittedName>
        <fullName evidence="10">Peroxisomal biogenesis factor 5</fullName>
    </submittedName>
</protein>
<reference evidence="10" key="1">
    <citation type="journal article" date="2018" name="Genome Biol. Evol.">
        <title>Nephromyces encodes a urate metabolism pathway and predicted peroxisomes, demonstrating these are not ancient losses of apicomplexans.</title>
        <authorList>
            <person name="Paight C."/>
            <person name="Slamovits C.H."/>
            <person name="Saffo M.B."/>
            <person name="Lane C.E."/>
        </authorList>
    </citation>
    <scope>NUCLEOTIDE SEQUENCE</scope>
    <source>
        <strain evidence="10">Cardio115</strain>
    </source>
</reference>
<dbReference type="GO" id="GO:0016560">
    <property type="term" value="P:protein import into peroxisome matrix, docking"/>
    <property type="evidence" value="ECO:0007669"/>
    <property type="project" value="TreeGrafter"/>
</dbReference>
<accession>A0A3S8V2U9</accession>
<evidence type="ECO:0000256" key="3">
    <source>
        <dbReference type="ARBA" id="ARBA00005348"/>
    </source>
</evidence>
<feature type="region of interest" description="Disordered" evidence="9">
    <location>
        <begin position="1"/>
        <end position="28"/>
    </location>
</feature>
<dbReference type="InterPro" id="IPR024111">
    <property type="entry name" value="PEX5/PEX5L"/>
</dbReference>
<evidence type="ECO:0000256" key="2">
    <source>
        <dbReference type="ARBA" id="ARBA00004496"/>
    </source>
</evidence>
<dbReference type="Pfam" id="PF13432">
    <property type="entry name" value="TPR_16"/>
    <property type="match status" value="1"/>
</dbReference>
<evidence type="ECO:0000256" key="1">
    <source>
        <dbReference type="ARBA" id="ARBA00004275"/>
    </source>
</evidence>
<dbReference type="AlphaFoldDB" id="A0A3S8V2U9"/>
<keyword evidence="4" id="KW-0963">Cytoplasm</keyword>
<sequence>MKSFKDLVSPVKGAGQRGEIPGVEPALSPAFPGSANPLTHFAYTATERPYQLMELQEGYALEPPESKSQPDFPSSETLDTFWNNRTEYEEVWNYPQLTPPAYSARQKWPVMEQPIETAFTSYLDTFQSPFDETRPSPPSTYFPHLPSNSNFWSPPPPLEDVVLTAGPDPWVDQFYHFSPSLSEFDKNVEKSLILKQREDTVEGVDASQAWAEEFQEEGNNQAEDLAAAYEESTRLKDASPSFDKDEARQLAEFLRKMNDPKVDRSEFLNFVDNFASGAIKFGDKKLTNAEGVEVDWDTLFTEKMIHPPQETSSSSPLTVEKENNIISSASEWSVDGTMRELEAIWDRAKQNGEITEEEFQVFTSAFQGDADDDAIDSAWWNITERPQTKASAPLEENWMTEHGNDYAHEFLSSAEDNPYREMNSLLTLVKEFLSQGKVQDAMLACEAEIQRNPESSEGWRLLGQMHADNEQDVEAIACLKRGHEVDPYNLDSLLALGVSLINELDAPEALRQLKMWIENNEDFQHIQGVGDTTSGNFSELTNTVIHLFQEALQFRPHNSDVLTALGVICNITKNYEEAVRYFSQAILHGPPSALPSLWNKIGATLANFGRSEAALLAYEQTLQLKPNYPRAWTNLGVAYANLGDMENALKYYLTALVLNPKATHLWYYIRVAAMNLGHHDILQFVNNQDIDGLKAHFPEKIINGPEGLSPATVPSYDNFNSIISRIFNML</sequence>
<keyword evidence="6 8" id="KW-0802">TPR repeat</keyword>
<dbReference type="PANTHER" id="PTHR10130:SF0">
    <property type="entry name" value="GH08708P"/>
    <property type="match status" value="1"/>
</dbReference>
<evidence type="ECO:0000256" key="4">
    <source>
        <dbReference type="ARBA" id="ARBA00022490"/>
    </source>
</evidence>
<dbReference type="EMBL" id="MK212306">
    <property type="protein sequence ID" value="AZL94272.1"/>
    <property type="molecule type" value="mRNA"/>
</dbReference>
<comment type="subcellular location">
    <subcellularLocation>
        <location evidence="2">Cytoplasm</location>
    </subcellularLocation>
    <subcellularLocation>
        <location evidence="1">Peroxisome</location>
    </subcellularLocation>
</comment>
<dbReference type="SMART" id="SM00028">
    <property type="entry name" value="TPR"/>
    <property type="match status" value="4"/>
</dbReference>
<comment type="similarity">
    <text evidence="3">Belongs to the peroxisomal targeting signal receptor family.</text>
</comment>
<dbReference type="PANTHER" id="PTHR10130">
    <property type="entry name" value="PEROXISOMAL TARGETING SIGNAL 1 RECEPTOR PEX5"/>
    <property type="match status" value="1"/>
</dbReference>
<evidence type="ECO:0000256" key="6">
    <source>
        <dbReference type="ARBA" id="ARBA00022803"/>
    </source>
</evidence>
<dbReference type="GO" id="GO:0005829">
    <property type="term" value="C:cytosol"/>
    <property type="evidence" value="ECO:0007669"/>
    <property type="project" value="TreeGrafter"/>
</dbReference>
<dbReference type="GO" id="GO:0005778">
    <property type="term" value="C:peroxisomal membrane"/>
    <property type="evidence" value="ECO:0007669"/>
    <property type="project" value="TreeGrafter"/>
</dbReference>
<keyword evidence="7" id="KW-0576">Peroxisome</keyword>
<dbReference type="InterPro" id="IPR019734">
    <property type="entry name" value="TPR_rpt"/>
</dbReference>
<evidence type="ECO:0000256" key="8">
    <source>
        <dbReference type="PROSITE-ProRule" id="PRU00339"/>
    </source>
</evidence>
<dbReference type="GO" id="GO:0005052">
    <property type="term" value="F:peroxisome matrix targeting signal-1 binding"/>
    <property type="evidence" value="ECO:0007669"/>
    <property type="project" value="TreeGrafter"/>
</dbReference>